<dbReference type="PANTHER" id="PTHR11011:SF24">
    <property type="entry name" value="FATTY ACYL-COA REDUCTASE"/>
    <property type="match status" value="1"/>
</dbReference>
<keyword evidence="7 10" id="KW-0443">Lipid metabolism</keyword>
<keyword evidence="5 10" id="KW-0521">NADP</keyword>
<keyword evidence="10" id="KW-0560">Oxidoreductase</keyword>
<dbReference type="GO" id="GO:0102965">
    <property type="term" value="F:alcohol-forming long-chain fatty acyl-CoA reductase activity"/>
    <property type="evidence" value="ECO:0007669"/>
    <property type="project" value="UniProtKB-EC"/>
</dbReference>
<dbReference type="InterPro" id="IPR026055">
    <property type="entry name" value="FAR"/>
</dbReference>
<dbReference type="OrthoDB" id="429813at2759"/>
<dbReference type="Gene3D" id="3.40.50.720">
    <property type="entry name" value="NAD(P)-binding Rossmann-like Domain"/>
    <property type="match status" value="1"/>
</dbReference>
<dbReference type="GO" id="GO:0035336">
    <property type="term" value="P:long-chain fatty-acyl-CoA metabolic process"/>
    <property type="evidence" value="ECO:0007669"/>
    <property type="project" value="TreeGrafter"/>
</dbReference>
<feature type="domain" description="Thioester reductase (TE)" evidence="12">
    <location>
        <begin position="26"/>
        <end position="297"/>
    </location>
</feature>
<organism evidence="13 14">
    <name type="scientific">Trichoplusia ni</name>
    <name type="common">Cabbage looper</name>
    <dbReference type="NCBI Taxonomy" id="7111"/>
    <lineage>
        <taxon>Eukaryota</taxon>
        <taxon>Metazoa</taxon>
        <taxon>Ecdysozoa</taxon>
        <taxon>Arthropoda</taxon>
        <taxon>Hexapoda</taxon>
        <taxon>Insecta</taxon>
        <taxon>Pterygota</taxon>
        <taxon>Neoptera</taxon>
        <taxon>Endopterygota</taxon>
        <taxon>Lepidoptera</taxon>
        <taxon>Glossata</taxon>
        <taxon>Ditrysia</taxon>
        <taxon>Noctuoidea</taxon>
        <taxon>Noctuidae</taxon>
        <taxon>Plusiinae</taxon>
        <taxon>Trichoplusia</taxon>
    </lineage>
</organism>
<evidence type="ECO:0000256" key="3">
    <source>
        <dbReference type="ARBA" id="ARBA00022516"/>
    </source>
</evidence>
<dbReference type="GO" id="GO:0005777">
    <property type="term" value="C:peroxisome"/>
    <property type="evidence" value="ECO:0007669"/>
    <property type="project" value="TreeGrafter"/>
</dbReference>
<evidence type="ECO:0000259" key="12">
    <source>
        <dbReference type="Pfam" id="PF07993"/>
    </source>
</evidence>
<sequence length="510" mass="58509">MGFLEERDLSDVPTIPDFYKGKTIFITGGSGFIGKVLIEKLLYSCSELDRIYLLMRNKKGVKAEDRLAQLYATPCFERLQKERPGVFESKVFIVSGDVLTPGLGLSQEDRALLVNRVNIIFHVAASVRFDDTLKFAAQMNLRGTMEIIELAKDVRELSSLVHVSTSYANTNRDPIEEVLYPPLADWRETLEVCETADEHSLRVLTPKYLGELPNTYTFSKQLAEHVVCEHKGQLPIVIVRPSIVISSAEEPIPGWIENFNGPVGIFVACGKGIMRTIHTKPDIVCDFIPVDVCAKNIISCAWIRGTKKLEPTDDVEIYNCCSGKLNNILMNDLVEMSKHIGKEIPLNNMLWNTGGTITKNKHWHYIKVLFQHLLPALLVDTLLWLFGQKPMLIKVQRRIYIANLALSYYTTQQWTFDNTNFTKLRSVLKDDDKSQFFYDIEGVDIRGYFVKCCFGGRKFLLKEKDEDLPQARVHCRRMQILDKTLQFAFYGYITWYVCTKLMPYINNYFF</sequence>
<keyword evidence="4" id="KW-0812">Transmembrane</keyword>
<evidence type="ECO:0000256" key="4">
    <source>
        <dbReference type="ARBA" id="ARBA00022692"/>
    </source>
</evidence>
<dbReference type="KEGG" id="tnl:113498548"/>
<evidence type="ECO:0000256" key="7">
    <source>
        <dbReference type="ARBA" id="ARBA00023098"/>
    </source>
</evidence>
<dbReference type="CDD" id="cd05236">
    <property type="entry name" value="FAR-N_SDR_e"/>
    <property type="match status" value="1"/>
</dbReference>
<protein>
    <recommendedName>
        <fullName evidence="10">Fatty acyl-CoA reductase</fullName>
        <ecNumber evidence="10">1.2.1.84</ecNumber>
    </recommendedName>
</protein>
<accession>A0A7E5W286</accession>
<dbReference type="InParanoid" id="A0A7E5W286"/>
<dbReference type="Proteomes" id="UP000322000">
    <property type="component" value="Chromosome 11"/>
</dbReference>
<dbReference type="InterPro" id="IPR013120">
    <property type="entry name" value="FAR_NAD-bd"/>
</dbReference>
<dbReference type="AlphaFoldDB" id="A0A7E5W286"/>
<dbReference type="Pfam" id="PF03015">
    <property type="entry name" value="Sterile"/>
    <property type="match status" value="1"/>
</dbReference>
<proteinExistence type="inferred from homology"/>
<keyword evidence="3 10" id="KW-0444">Lipid biosynthesis</keyword>
<comment type="function">
    <text evidence="10">Catalyzes the reduction of fatty acyl-CoA to fatty alcohols.</text>
</comment>
<evidence type="ECO:0000256" key="2">
    <source>
        <dbReference type="ARBA" id="ARBA00005928"/>
    </source>
</evidence>
<dbReference type="EC" id="1.2.1.84" evidence="10"/>
<comment type="catalytic activity">
    <reaction evidence="9 10">
        <text>a long-chain fatty acyl-CoA + 2 NADPH + 2 H(+) = a long-chain primary fatty alcohol + 2 NADP(+) + CoA</text>
        <dbReference type="Rhea" id="RHEA:52716"/>
        <dbReference type="ChEBI" id="CHEBI:15378"/>
        <dbReference type="ChEBI" id="CHEBI:57287"/>
        <dbReference type="ChEBI" id="CHEBI:57783"/>
        <dbReference type="ChEBI" id="CHEBI:58349"/>
        <dbReference type="ChEBI" id="CHEBI:77396"/>
        <dbReference type="ChEBI" id="CHEBI:83139"/>
        <dbReference type="EC" id="1.2.1.84"/>
    </reaction>
</comment>
<name>A0A7E5W286_TRINI</name>
<keyword evidence="8" id="KW-0472">Membrane</keyword>
<evidence type="ECO:0000256" key="1">
    <source>
        <dbReference type="ARBA" id="ARBA00004141"/>
    </source>
</evidence>
<dbReference type="PANTHER" id="PTHR11011">
    <property type="entry name" value="MALE STERILITY PROTEIN 2-RELATED"/>
    <property type="match status" value="1"/>
</dbReference>
<dbReference type="FunCoup" id="A0A7E5W286">
    <property type="interactions" value="88"/>
</dbReference>
<feature type="domain" description="Fatty acyl-CoA reductase C-terminal" evidence="11">
    <location>
        <begin position="372"/>
        <end position="463"/>
    </location>
</feature>
<evidence type="ECO:0000256" key="8">
    <source>
        <dbReference type="ARBA" id="ARBA00023136"/>
    </source>
</evidence>
<dbReference type="InterPro" id="IPR033640">
    <property type="entry name" value="FAR_C"/>
</dbReference>
<gene>
    <name evidence="14" type="primary">LOC113498548</name>
</gene>
<evidence type="ECO:0000259" key="11">
    <source>
        <dbReference type="Pfam" id="PF03015"/>
    </source>
</evidence>
<comment type="similarity">
    <text evidence="2 10">Belongs to the fatty acyl-CoA reductase family.</text>
</comment>
<evidence type="ECO:0000256" key="10">
    <source>
        <dbReference type="RuleBase" id="RU363097"/>
    </source>
</evidence>
<evidence type="ECO:0000313" key="13">
    <source>
        <dbReference type="Proteomes" id="UP000322000"/>
    </source>
</evidence>
<dbReference type="GO" id="GO:0016020">
    <property type="term" value="C:membrane"/>
    <property type="evidence" value="ECO:0007669"/>
    <property type="project" value="UniProtKB-SubCell"/>
</dbReference>
<dbReference type="GO" id="GO:0080019">
    <property type="term" value="F:alcohol-forming very long-chain fatty acyl-CoA reductase activity"/>
    <property type="evidence" value="ECO:0007669"/>
    <property type="project" value="InterPro"/>
</dbReference>
<dbReference type="GeneID" id="113498548"/>
<comment type="subcellular location">
    <subcellularLocation>
        <location evidence="1">Membrane</location>
        <topology evidence="1">Multi-pass membrane protein</topology>
    </subcellularLocation>
</comment>
<dbReference type="SUPFAM" id="SSF51735">
    <property type="entry name" value="NAD(P)-binding Rossmann-fold domains"/>
    <property type="match status" value="1"/>
</dbReference>
<evidence type="ECO:0000256" key="5">
    <source>
        <dbReference type="ARBA" id="ARBA00022857"/>
    </source>
</evidence>
<evidence type="ECO:0000313" key="14">
    <source>
        <dbReference type="RefSeq" id="XP_026734386.1"/>
    </source>
</evidence>
<reference evidence="14" key="1">
    <citation type="submission" date="2025-08" db="UniProtKB">
        <authorList>
            <consortium name="RefSeq"/>
        </authorList>
    </citation>
    <scope>IDENTIFICATION</scope>
</reference>
<evidence type="ECO:0000256" key="9">
    <source>
        <dbReference type="ARBA" id="ARBA00052530"/>
    </source>
</evidence>
<evidence type="ECO:0000256" key="6">
    <source>
        <dbReference type="ARBA" id="ARBA00022989"/>
    </source>
</evidence>
<dbReference type="CDD" id="cd09071">
    <property type="entry name" value="FAR_C"/>
    <property type="match status" value="1"/>
</dbReference>
<dbReference type="FunFam" id="3.40.50.720:FF:000143">
    <property type="entry name" value="Fatty acyl-CoA reductase"/>
    <property type="match status" value="1"/>
</dbReference>
<keyword evidence="6" id="KW-1133">Transmembrane helix</keyword>
<keyword evidence="13" id="KW-1185">Reference proteome</keyword>
<dbReference type="RefSeq" id="XP_026734386.1">
    <property type="nucleotide sequence ID" value="XM_026878585.1"/>
</dbReference>
<dbReference type="Pfam" id="PF07993">
    <property type="entry name" value="NAD_binding_4"/>
    <property type="match status" value="1"/>
</dbReference>
<dbReference type="InterPro" id="IPR036291">
    <property type="entry name" value="NAD(P)-bd_dom_sf"/>
</dbReference>